<feature type="transmembrane region" description="Helical" evidence="1">
    <location>
        <begin position="76"/>
        <end position="93"/>
    </location>
</feature>
<dbReference type="InterPro" id="IPR006976">
    <property type="entry name" value="VanZ-like"/>
</dbReference>
<feature type="transmembrane region" description="Helical" evidence="1">
    <location>
        <begin position="7"/>
        <end position="26"/>
    </location>
</feature>
<evidence type="ECO:0000313" key="4">
    <source>
        <dbReference type="Proteomes" id="UP000439752"/>
    </source>
</evidence>
<gene>
    <name evidence="3" type="ORF">EXIGUO9Y_10067</name>
</gene>
<dbReference type="Proteomes" id="UP000439752">
    <property type="component" value="Unassembled WGS sequence"/>
</dbReference>
<sequence>MRRIPIAYITGGAILLALFGFSSMTYEQQSLIPFLTNHVPLGWVDAFSFVSFHYEVPISVAALGPAAFVEFFIRKGMHAGLFFVLGVSLVHLLRMRRYRPVPAAFFAFTTAMTVGVLDEFHQLLTGGRTPLVGDVLIDGSGAFVGILLYTGLRLFLKADRIVKTDYQRTS</sequence>
<keyword evidence="4" id="KW-1185">Reference proteome</keyword>
<feature type="transmembrane region" description="Helical" evidence="1">
    <location>
        <begin position="100"/>
        <end position="117"/>
    </location>
</feature>
<reference evidence="3 4" key="1">
    <citation type="submission" date="2019-10" db="EMBL/GenBank/DDBJ databases">
        <authorList>
            <person name="Karimi E."/>
        </authorList>
    </citation>
    <scope>NUCLEOTIDE SEQUENCE [LARGE SCALE GENOMIC DNA]</scope>
    <source>
        <strain evidence="3">Exiguobacterium sp. 9Y</strain>
    </source>
</reference>
<dbReference type="AlphaFoldDB" id="A0A653I1Q3"/>
<organism evidence="3 4">
    <name type="scientific">Exiguobacterium oxidotolerans</name>
    <dbReference type="NCBI Taxonomy" id="223958"/>
    <lineage>
        <taxon>Bacteria</taxon>
        <taxon>Bacillati</taxon>
        <taxon>Bacillota</taxon>
        <taxon>Bacilli</taxon>
        <taxon>Bacillales</taxon>
        <taxon>Bacillales Family XII. Incertae Sedis</taxon>
        <taxon>Exiguobacterium</taxon>
    </lineage>
</organism>
<feature type="domain" description="VanZ-like" evidence="2">
    <location>
        <begin position="14"/>
        <end position="150"/>
    </location>
</feature>
<dbReference type="RefSeq" id="WP_159172345.1">
    <property type="nucleotide sequence ID" value="NZ_LR732308.1"/>
</dbReference>
<evidence type="ECO:0000256" key="1">
    <source>
        <dbReference type="SAM" id="Phobius"/>
    </source>
</evidence>
<evidence type="ECO:0000259" key="2">
    <source>
        <dbReference type="Pfam" id="PF04892"/>
    </source>
</evidence>
<dbReference type="PIRSF" id="PIRSF019083">
    <property type="entry name" value="UCP019083_VanZ"/>
    <property type="match status" value="1"/>
</dbReference>
<keyword evidence="1" id="KW-0812">Transmembrane</keyword>
<keyword evidence="1" id="KW-1133">Transmembrane helix</keyword>
<evidence type="ECO:0000313" key="3">
    <source>
        <dbReference type="EMBL" id="VWX32807.1"/>
    </source>
</evidence>
<dbReference type="Pfam" id="PF04892">
    <property type="entry name" value="VanZ"/>
    <property type="match status" value="1"/>
</dbReference>
<keyword evidence="1" id="KW-0472">Membrane</keyword>
<dbReference type="NCBIfam" id="NF037970">
    <property type="entry name" value="vanZ_1"/>
    <property type="match status" value="1"/>
</dbReference>
<dbReference type="EMBL" id="CABWKQ010000001">
    <property type="protein sequence ID" value="VWX32807.1"/>
    <property type="molecule type" value="Genomic_DNA"/>
</dbReference>
<name>A0A653I1Q3_9BACL</name>
<proteinExistence type="predicted"/>
<protein>
    <submittedName>
        <fullName evidence="3">Teicoplanin resistance protein VanZ</fullName>
    </submittedName>
</protein>
<dbReference type="InterPro" id="IPR016747">
    <property type="entry name" value="Phosphotransbutyrylase"/>
</dbReference>
<accession>A0A653I1Q3</accession>
<feature type="transmembrane region" description="Helical" evidence="1">
    <location>
        <begin position="137"/>
        <end position="156"/>
    </location>
</feature>